<keyword evidence="1" id="KW-0479">Metal-binding</keyword>
<dbReference type="Proteomes" id="UP000321272">
    <property type="component" value="Chromosome"/>
</dbReference>
<name>A0A5B8SSP8_9GAMM</name>
<dbReference type="EMBL" id="CP042382">
    <property type="protein sequence ID" value="QEA38113.1"/>
    <property type="molecule type" value="Genomic_DNA"/>
</dbReference>
<organism evidence="3 4">
    <name type="scientific">Pistricoccus aurantiacus</name>
    <dbReference type="NCBI Taxonomy" id="1883414"/>
    <lineage>
        <taxon>Bacteria</taxon>
        <taxon>Pseudomonadati</taxon>
        <taxon>Pseudomonadota</taxon>
        <taxon>Gammaproteobacteria</taxon>
        <taxon>Oceanospirillales</taxon>
        <taxon>Halomonadaceae</taxon>
        <taxon>Pistricoccus</taxon>
    </lineage>
</organism>
<dbReference type="GO" id="GO:0046872">
    <property type="term" value="F:metal ion binding"/>
    <property type="evidence" value="ECO:0007669"/>
    <property type="project" value="UniProtKB-KW"/>
</dbReference>
<gene>
    <name evidence="3" type="ORF">FGL86_02860</name>
</gene>
<dbReference type="SUPFAM" id="SSF57868">
    <property type="entry name" value="Metallothionein"/>
    <property type="match status" value="1"/>
</dbReference>
<evidence type="ECO:0000313" key="3">
    <source>
        <dbReference type="EMBL" id="QEA38113.1"/>
    </source>
</evidence>
<dbReference type="InterPro" id="IPR000518">
    <property type="entry name" value="Metalthion_fam14_prok"/>
</dbReference>
<accession>A0A5B8SSP8</accession>
<evidence type="ECO:0000256" key="2">
    <source>
        <dbReference type="ARBA" id="ARBA00022851"/>
    </source>
</evidence>
<keyword evidence="4" id="KW-1185">Reference proteome</keyword>
<dbReference type="InterPro" id="IPR017854">
    <property type="entry name" value="Metalthion_dom_sf"/>
</dbReference>
<dbReference type="KEGG" id="paur:FGL86_02860"/>
<dbReference type="OrthoDB" id="468089at2"/>
<sequence>MADKETCACPKCDCEVNQDQAVTAGGKTYCCDACASGHENGEKCQHEGCNCDA</sequence>
<reference evidence="3 4" key="1">
    <citation type="submission" date="2019-06" db="EMBL/GenBank/DDBJ databases">
        <title>Genome analyses of bacteria isolated from kimchi.</title>
        <authorList>
            <person name="Lee S."/>
            <person name="Ahn S."/>
            <person name="Roh S."/>
        </authorList>
    </citation>
    <scope>NUCLEOTIDE SEQUENCE [LARGE SCALE GENOMIC DNA]</scope>
    <source>
        <strain evidence="3 4">CBA4606</strain>
    </source>
</reference>
<dbReference type="Gene3D" id="2.30.170.10">
    <property type="match status" value="1"/>
</dbReference>
<dbReference type="RefSeq" id="WP_147183181.1">
    <property type="nucleotide sequence ID" value="NZ_CP042382.1"/>
</dbReference>
<dbReference type="AlphaFoldDB" id="A0A5B8SSP8"/>
<protein>
    <submittedName>
        <fullName evidence="3">Metallothionein</fullName>
    </submittedName>
</protein>
<proteinExistence type="predicted"/>
<evidence type="ECO:0000256" key="1">
    <source>
        <dbReference type="ARBA" id="ARBA00022723"/>
    </source>
</evidence>
<dbReference type="Pfam" id="PF02069">
    <property type="entry name" value="Metallothio_Pro"/>
    <property type="match status" value="1"/>
</dbReference>
<evidence type="ECO:0000313" key="4">
    <source>
        <dbReference type="Proteomes" id="UP000321272"/>
    </source>
</evidence>
<keyword evidence="2" id="KW-0480">Metal-thiolate cluster</keyword>